<dbReference type="GO" id="GO:0140825">
    <property type="term" value="F:lactoperoxidase activity"/>
    <property type="evidence" value="ECO:0007669"/>
    <property type="project" value="UniProtKB-EC"/>
</dbReference>
<feature type="binding site" evidence="16">
    <location>
        <position position="286"/>
    </location>
    <ligand>
        <name>Ca(2+)</name>
        <dbReference type="ChEBI" id="CHEBI:29108"/>
        <label>2</label>
    </ligand>
</feature>
<dbReference type="Pfam" id="PF00141">
    <property type="entry name" value="peroxidase"/>
    <property type="match status" value="1"/>
</dbReference>
<feature type="binding site" evidence="16">
    <location>
        <position position="116"/>
    </location>
    <ligand>
        <name>Ca(2+)</name>
        <dbReference type="ChEBI" id="CHEBI:29108"/>
        <label>1</label>
    </ligand>
</feature>
<dbReference type="AlphaFoldDB" id="A0A835QXF1"/>
<feature type="binding site" evidence="16">
    <location>
        <position position="236"/>
    </location>
    <ligand>
        <name>Ca(2+)</name>
        <dbReference type="ChEBI" id="CHEBI:29108"/>
        <label>2</label>
    </ligand>
</feature>
<keyword evidence="14 19" id="KW-0376">Hydrogen peroxide</keyword>
<evidence type="ECO:0000256" key="13">
    <source>
        <dbReference type="ARBA" id="ARBA00023180"/>
    </source>
</evidence>
<evidence type="ECO:0000256" key="6">
    <source>
        <dbReference type="ARBA" id="ARBA00022559"/>
    </source>
</evidence>
<feature type="disulfide bond" evidence="18">
    <location>
        <begin position="242"/>
        <end position="274"/>
    </location>
</feature>
<dbReference type="FunFam" id="1.10.520.10:FF:000008">
    <property type="entry name" value="Peroxidase"/>
    <property type="match status" value="1"/>
</dbReference>
<evidence type="ECO:0000256" key="5">
    <source>
        <dbReference type="ARBA" id="ARBA00022525"/>
    </source>
</evidence>
<dbReference type="GO" id="GO:0006979">
    <property type="term" value="P:response to oxidative stress"/>
    <property type="evidence" value="ECO:0007669"/>
    <property type="project" value="UniProtKB-UniRule"/>
</dbReference>
<feature type="disulfide bond" evidence="18">
    <location>
        <begin position="163"/>
        <end position="363"/>
    </location>
</feature>
<organism evidence="22 23">
    <name type="scientific">Vanilla planifolia</name>
    <name type="common">Vanilla</name>
    <dbReference type="NCBI Taxonomy" id="51239"/>
    <lineage>
        <taxon>Eukaryota</taxon>
        <taxon>Viridiplantae</taxon>
        <taxon>Streptophyta</taxon>
        <taxon>Embryophyta</taxon>
        <taxon>Tracheophyta</taxon>
        <taxon>Spermatophyta</taxon>
        <taxon>Magnoliopsida</taxon>
        <taxon>Liliopsida</taxon>
        <taxon>Asparagales</taxon>
        <taxon>Orchidaceae</taxon>
        <taxon>Vanilloideae</taxon>
        <taxon>Vanilleae</taxon>
        <taxon>Vanilla</taxon>
    </lineage>
</organism>
<dbReference type="FunFam" id="1.10.420.10:FF:000008">
    <property type="entry name" value="Peroxidase"/>
    <property type="match status" value="1"/>
</dbReference>
<comment type="catalytic activity">
    <reaction evidence="1 19">
        <text>2 a phenolic donor + H2O2 = 2 a phenolic radical donor + 2 H2O</text>
        <dbReference type="Rhea" id="RHEA:56136"/>
        <dbReference type="ChEBI" id="CHEBI:15377"/>
        <dbReference type="ChEBI" id="CHEBI:16240"/>
        <dbReference type="ChEBI" id="CHEBI:139520"/>
        <dbReference type="ChEBI" id="CHEBI:139521"/>
        <dbReference type="EC" id="1.11.1.7"/>
    </reaction>
</comment>
<evidence type="ECO:0000256" key="4">
    <source>
        <dbReference type="ARBA" id="ARBA00012313"/>
    </source>
</evidence>
<proteinExistence type="inferred from homology"/>
<comment type="function">
    <text evidence="2">Removal of H(2)O(2), oxidation of toxic reductants, biosynthesis and degradation of lignin, suberization, auxin catabolism, response to environmental stresses such as wounding, pathogen attack and oxidative stress. These functions might be dependent on each isozyme/isoform in each plant tissue.</text>
</comment>
<dbReference type="OrthoDB" id="2113341at2759"/>
<gene>
    <name evidence="22" type="ORF">HPP92_013670</name>
</gene>
<evidence type="ECO:0000256" key="11">
    <source>
        <dbReference type="ARBA" id="ARBA00023004"/>
    </source>
</evidence>
<comment type="cofactor">
    <cofactor evidence="16 19">
        <name>Ca(2+)</name>
        <dbReference type="ChEBI" id="CHEBI:29108"/>
    </cofactor>
    <text evidence="16 19">Binds 2 calcium ions per subunit.</text>
</comment>
<protein>
    <recommendedName>
        <fullName evidence="4 19">Peroxidase</fullName>
        <ecNumber evidence="4 19">1.11.1.7</ecNumber>
    </recommendedName>
</protein>
<feature type="disulfide bond" evidence="18">
    <location>
        <begin position="110"/>
        <end position="115"/>
    </location>
</feature>
<dbReference type="GO" id="GO:0046872">
    <property type="term" value="F:metal ion binding"/>
    <property type="evidence" value="ECO:0007669"/>
    <property type="project" value="UniProtKB-UniRule"/>
</dbReference>
<comment type="caution">
    <text evidence="22">The sequence shown here is derived from an EMBL/GenBank/DDBJ whole genome shotgun (WGS) entry which is preliminary data.</text>
</comment>
<evidence type="ECO:0000256" key="10">
    <source>
        <dbReference type="ARBA" id="ARBA00023002"/>
    </source>
</evidence>
<dbReference type="Gene3D" id="1.10.420.10">
    <property type="entry name" value="Peroxidase, domain 2"/>
    <property type="match status" value="1"/>
</dbReference>
<keyword evidence="20" id="KW-0472">Membrane</keyword>
<feature type="binding site" evidence="16">
    <location>
        <position position="118"/>
    </location>
    <ligand>
        <name>Ca(2+)</name>
        <dbReference type="ChEBI" id="CHEBI:29108"/>
        <label>1</label>
    </ligand>
</feature>
<evidence type="ECO:0000256" key="14">
    <source>
        <dbReference type="ARBA" id="ARBA00023324"/>
    </source>
</evidence>
<keyword evidence="7 19" id="KW-0349">Heme</keyword>
<feature type="binding site" evidence="16">
    <location>
        <position position="109"/>
    </location>
    <ligand>
        <name>Ca(2+)</name>
        <dbReference type="ChEBI" id="CHEBI:29108"/>
        <label>1</label>
    </ligand>
</feature>
<feature type="binding site" description="axial binding residue" evidence="16">
    <location>
        <position position="235"/>
    </location>
    <ligand>
        <name>heme b</name>
        <dbReference type="ChEBI" id="CHEBI:60344"/>
    </ligand>
    <ligandPart>
        <name>Fe</name>
        <dbReference type="ChEBI" id="CHEBI:18248"/>
    </ligandPart>
</feature>
<evidence type="ECO:0000313" key="23">
    <source>
        <dbReference type="Proteomes" id="UP000639772"/>
    </source>
</evidence>
<comment type="cofactor">
    <cofactor evidence="16 19">
        <name>heme b</name>
        <dbReference type="ChEBI" id="CHEBI:60344"/>
    </cofactor>
    <text evidence="16 19">Binds 1 heme b (iron(II)-protoporphyrin IX) group per subunit.</text>
</comment>
<feature type="active site" description="Proton acceptor" evidence="15">
    <location>
        <position position="108"/>
    </location>
</feature>
<feature type="binding site" evidence="16">
    <location>
        <position position="112"/>
    </location>
    <ligand>
        <name>Ca(2+)</name>
        <dbReference type="ChEBI" id="CHEBI:29108"/>
        <label>1</label>
    </ligand>
</feature>
<keyword evidence="5 19" id="KW-0964">Secreted</keyword>
<dbReference type="EC" id="1.11.1.7" evidence="4 19"/>
<dbReference type="Proteomes" id="UP000639772">
    <property type="component" value="Chromosome 6"/>
</dbReference>
<sequence>MIAGVLFCFIYIYIYINTTNYLYEYHQVIKPSSHRASSFCKMASNASSLTTLLTLVVFLLFGLTSAQLKFGFYNHVCPEAEAIVFKEMAQVISKAPSLAGPLLRLQYHDCFVRGCDASVLLNPTAANNQTEKITLPNLSIRGFGVIDRIKAKLEAACPGIVSCADVITLVARDAVILTHGPYFQVQTGRRDGTISLAQDVIGNLVPPTSNLTTLKAAFHKKGLNVKDMVVLSGAHTIGTSHCSAFSSRLYNSTGKGGVDPTLDKRYVERLKGKCRPNDNTTLVEMDPGSFRTFDTGYFKQVAKRRSLFLSDEALLHDEETRAYVERQAKANPEQFFGDFAESMLKMGRVEVLTGKEGEIRKVCGAVN</sequence>
<dbReference type="PANTHER" id="PTHR31235">
    <property type="entry name" value="PEROXIDASE 25-RELATED"/>
    <property type="match status" value="1"/>
</dbReference>
<evidence type="ECO:0000256" key="1">
    <source>
        <dbReference type="ARBA" id="ARBA00000189"/>
    </source>
</evidence>
<keyword evidence="9 16" id="KW-0106">Calcium</keyword>
<evidence type="ECO:0000256" key="16">
    <source>
        <dbReference type="PIRSR" id="PIRSR600823-3"/>
    </source>
</evidence>
<evidence type="ECO:0000256" key="9">
    <source>
        <dbReference type="ARBA" id="ARBA00022837"/>
    </source>
</evidence>
<dbReference type="InterPro" id="IPR000823">
    <property type="entry name" value="Peroxidase_pln"/>
</dbReference>
<dbReference type="GO" id="GO:0042744">
    <property type="term" value="P:hydrogen peroxide catabolic process"/>
    <property type="evidence" value="ECO:0007669"/>
    <property type="project" value="UniProtKB-KW"/>
</dbReference>
<evidence type="ECO:0000256" key="17">
    <source>
        <dbReference type="PIRSR" id="PIRSR600823-4"/>
    </source>
</evidence>
<dbReference type="InterPro" id="IPR002016">
    <property type="entry name" value="Haem_peroxidase"/>
</dbReference>
<dbReference type="InterPro" id="IPR033905">
    <property type="entry name" value="Secretory_peroxidase"/>
</dbReference>
<keyword evidence="20" id="KW-1133">Transmembrane helix</keyword>
<comment type="similarity">
    <text evidence="3">Belongs to the peroxidase family. Ascorbate peroxidase subfamily.</text>
</comment>
<keyword evidence="20" id="KW-0812">Transmembrane</keyword>
<evidence type="ECO:0000256" key="3">
    <source>
        <dbReference type="ARBA" id="ARBA00006873"/>
    </source>
</evidence>
<keyword evidence="6 19" id="KW-0575">Peroxidase</keyword>
<keyword evidence="10 19" id="KW-0560">Oxidoreductase</keyword>
<evidence type="ECO:0000256" key="19">
    <source>
        <dbReference type="RuleBase" id="RU362060"/>
    </source>
</evidence>
<dbReference type="CDD" id="cd00693">
    <property type="entry name" value="secretory_peroxidase"/>
    <property type="match status" value="1"/>
</dbReference>
<evidence type="ECO:0000256" key="7">
    <source>
        <dbReference type="ARBA" id="ARBA00022617"/>
    </source>
</evidence>
<dbReference type="Gene3D" id="1.10.520.10">
    <property type="match status" value="1"/>
</dbReference>
<dbReference type="GO" id="GO:0020037">
    <property type="term" value="F:heme binding"/>
    <property type="evidence" value="ECO:0007669"/>
    <property type="project" value="UniProtKB-UniRule"/>
</dbReference>
<comment type="similarity">
    <text evidence="19">Belongs to the peroxidase family. Classical plant (class III) peroxidase subfamily.</text>
</comment>
<keyword evidence="12 18" id="KW-1015">Disulfide bond</keyword>
<feature type="transmembrane region" description="Helical" evidence="20">
    <location>
        <begin position="43"/>
        <end position="63"/>
    </location>
</feature>
<evidence type="ECO:0000256" key="18">
    <source>
        <dbReference type="PIRSR" id="PIRSR600823-5"/>
    </source>
</evidence>
<dbReference type="InterPro" id="IPR010255">
    <property type="entry name" value="Haem_peroxidase_sf"/>
</dbReference>
<dbReference type="PRINTS" id="PR00458">
    <property type="entry name" value="PEROXIDASE"/>
</dbReference>
<feature type="disulfide bond" evidence="18">
    <location>
        <begin position="77"/>
        <end position="157"/>
    </location>
</feature>
<feature type="domain" description="Plant heme peroxidase family profile" evidence="21">
    <location>
        <begin position="67"/>
        <end position="367"/>
    </location>
</feature>
<dbReference type="EMBL" id="JADCNM010000006">
    <property type="protein sequence ID" value="KAG0478951.1"/>
    <property type="molecule type" value="Genomic_DNA"/>
</dbReference>
<keyword evidence="13" id="KW-0325">Glycoprotein</keyword>
<feature type="site" description="Transition state stabilizer" evidence="17">
    <location>
        <position position="104"/>
    </location>
</feature>
<feature type="binding site" evidence="16">
    <location>
        <position position="294"/>
    </location>
    <ligand>
        <name>Ca(2+)</name>
        <dbReference type="ChEBI" id="CHEBI:29108"/>
        <label>2</label>
    </ligand>
</feature>
<dbReference type="SUPFAM" id="SSF48113">
    <property type="entry name" value="Heme-dependent peroxidases"/>
    <property type="match status" value="1"/>
</dbReference>
<feature type="binding site" evidence="16">
    <location>
        <position position="114"/>
    </location>
    <ligand>
        <name>Ca(2+)</name>
        <dbReference type="ChEBI" id="CHEBI:29108"/>
        <label>1</label>
    </ligand>
</feature>
<evidence type="ECO:0000256" key="15">
    <source>
        <dbReference type="PIRSR" id="PIRSR600823-1"/>
    </source>
</evidence>
<evidence type="ECO:0000256" key="2">
    <source>
        <dbReference type="ARBA" id="ARBA00002322"/>
    </source>
</evidence>
<evidence type="ECO:0000313" key="22">
    <source>
        <dbReference type="EMBL" id="KAG0478951.1"/>
    </source>
</evidence>
<keyword evidence="11 16" id="KW-0408">Iron</keyword>
<name>A0A835QXF1_VANPL</name>
<accession>A0A835QXF1</accession>
<comment type="subcellular location">
    <subcellularLocation>
        <location evidence="19">Secreted</location>
    </subcellularLocation>
</comment>
<dbReference type="GO" id="GO:0005576">
    <property type="term" value="C:extracellular region"/>
    <property type="evidence" value="ECO:0007669"/>
    <property type="project" value="UniProtKB-SubCell"/>
</dbReference>
<feature type="binding site" evidence="16">
    <location>
        <position position="131"/>
    </location>
    <ligand>
        <name>Ca(2+)</name>
        <dbReference type="ChEBI" id="CHEBI:29108"/>
        <label>1</label>
    </ligand>
</feature>
<keyword evidence="8 16" id="KW-0479">Metal-binding</keyword>
<dbReference type="PROSITE" id="PS50873">
    <property type="entry name" value="PEROXIDASE_4"/>
    <property type="match status" value="1"/>
</dbReference>
<dbReference type="InterPro" id="IPR019793">
    <property type="entry name" value="Peroxidases_heam-ligand_BS"/>
</dbReference>
<evidence type="ECO:0000256" key="20">
    <source>
        <dbReference type="SAM" id="Phobius"/>
    </source>
</evidence>
<reference evidence="22 23" key="1">
    <citation type="journal article" date="2020" name="Nat. Food">
        <title>A phased Vanilla planifolia genome enables genetic improvement of flavour and production.</title>
        <authorList>
            <person name="Hasing T."/>
            <person name="Tang H."/>
            <person name="Brym M."/>
            <person name="Khazi F."/>
            <person name="Huang T."/>
            <person name="Chambers A.H."/>
        </authorList>
    </citation>
    <scope>NUCLEOTIDE SEQUENCE [LARGE SCALE GENOMIC DNA]</scope>
    <source>
        <tissue evidence="22">Leaf</tissue>
    </source>
</reference>
<dbReference type="PROSITE" id="PS00435">
    <property type="entry name" value="PEROXIDASE_1"/>
    <property type="match status" value="1"/>
</dbReference>
<evidence type="ECO:0000256" key="12">
    <source>
        <dbReference type="ARBA" id="ARBA00023157"/>
    </source>
</evidence>
<evidence type="ECO:0000259" key="21">
    <source>
        <dbReference type="PROSITE" id="PS50873"/>
    </source>
</evidence>
<dbReference type="PRINTS" id="PR00461">
    <property type="entry name" value="PLPEROXIDASE"/>
</dbReference>
<evidence type="ECO:0000256" key="8">
    <source>
        <dbReference type="ARBA" id="ARBA00022723"/>
    </source>
</evidence>
<feature type="transmembrane region" description="Helical" evidence="20">
    <location>
        <begin position="5"/>
        <end position="23"/>
    </location>
</feature>